<keyword evidence="2" id="KW-1185">Reference proteome</keyword>
<gene>
    <name evidence="1" type="ORF">mPipKuh1_008495</name>
</gene>
<evidence type="ECO:0000313" key="2">
    <source>
        <dbReference type="Proteomes" id="UP000558488"/>
    </source>
</evidence>
<evidence type="ECO:0000313" key="1">
    <source>
        <dbReference type="EMBL" id="KAF6322494.1"/>
    </source>
</evidence>
<reference evidence="1 2" key="1">
    <citation type="journal article" date="2020" name="Nature">
        <title>Six reference-quality genomes reveal evolution of bat adaptations.</title>
        <authorList>
            <person name="Jebb D."/>
            <person name="Huang Z."/>
            <person name="Pippel M."/>
            <person name="Hughes G.M."/>
            <person name="Lavrichenko K."/>
            <person name="Devanna P."/>
            <person name="Winkler S."/>
            <person name="Jermiin L.S."/>
            <person name="Skirmuntt E.C."/>
            <person name="Katzourakis A."/>
            <person name="Burkitt-Gray L."/>
            <person name="Ray D.A."/>
            <person name="Sullivan K.A.M."/>
            <person name="Roscito J.G."/>
            <person name="Kirilenko B.M."/>
            <person name="Davalos L.M."/>
            <person name="Corthals A.P."/>
            <person name="Power M.L."/>
            <person name="Jones G."/>
            <person name="Ransome R.D."/>
            <person name="Dechmann D.K.N."/>
            <person name="Locatelli A.G."/>
            <person name="Puechmaille S.J."/>
            <person name="Fedrigo O."/>
            <person name="Jarvis E.D."/>
            <person name="Hiller M."/>
            <person name="Vernes S.C."/>
            <person name="Myers E.W."/>
            <person name="Teeling E.C."/>
        </authorList>
    </citation>
    <scope>NUCLEOTIDE SEQUENCE [LARGE SCALE GENOMIC DNA]</scope>
    <source>
        <strain evidence="1">MPipKuh1</strain>
        <tissue evidence="1">Flight muscle</tissue>
    </source>
</reference>
<name>A0A7J7VBK0_PIPKU</name>
<accession>A0A7J7VBK0</accession>
<proteinExistence type="predicted"/>
<organism evidence="1 2">
    <name type="scientific">Pipistrellus kuhlii</name>
    <name type="common">Kuhl's pipistrelle</name>
    <dbReference type="NCBI Taxonomy" id="59472"/>
    <lineage>
        <taxon>Eukaryota</taxon>
        <taxon>Metazoa</taxon>
        <taxon>Chordata</taxon>
        <taxon>Craniata</taxon>
        <taxon>Vertebrata</taxon>
        <taxon>Euteleostomi</taxon>
        <taxon>Mammalia</taxon>
        <taxon>Eutheria</taxon>
        <taxon>Laurasiatheria</taxon>
        <taxon>Chiroptera</taxon>
        <taxon>Yangochiroptera</taxon>
        <taxon>Vespertilionidae</taxon>
        <taxon>Pipistrellus</taxon>
    </lineage>
</organism>
<sequence>MVLKDVSREVPGRSVLQQAPAPREMNYCKNSPTCLQMKFGEVRSQRLVSEAALAQSLRQSLNPAKSPGAGPQKWQRLRGRQLPKALLCLVGLKRKDIYSQPSVSDLRSLPCDGRSAWVTVRGTWAGRRTPAALLAQHQASFAPTAGSPPFSDTAFPGLCFCGVCASSLYLKALLAHGFHCLLTSDKWLFWIRHVLASAANIEFLSVSHLNACLLQIWSRCLVLFIAICPGLVKALVLNVQTHHI</sequence>
<comment type="caution">
    <text evidence="1">The sequence shown here is derived from an EMBL/GenBank/DDBJ whole genome shotgun (WGS) entry which is preliminary data.</text>
</comment>
<dbReference type="AlphaFoldDB" id="A0A7J7VBK0"/>
<protein>
    <submittedName>
        <fullName evidence="1">Uncharacterized protein</fullName>
    </submittedName>
</protein>
<dbReference type="EMBL" id="JACAGB010000015">
    <property type="protein sequence ID" value="KAF6322494.1"/>
    <property type="molecule type" value="Genomic_DNA"/>
</dbReference>
<dbReference type="Proteomes" id="UP000558488">
    <property type="component" value="Unassembled WGS sequence"/>
</dbReference>